<gene>
    <name evidence="1" type="ORF">QAD02_013514</name>
</gene>
<name>A0ACC2P5M5_9HYME</name>
<dbReference type="EMBL" id="CM056742">
    <property type="protein sequence ID" value="KAJ8677727.1"/>
    <property type="molecule type" value="Genomic_DNA"/>
</dbReference>
<dbReference type="Proteomes" id="UP001239111">
    <property type="component" value="Chromosome 2"/>
</dbReference>
<accession>A0ACC2P5M5</accession>
<evidence type="ECO:0000313" key="1">
    <source>
        <dbReference type="EMBL" id="KAJ8677727.1"/>
    </source>
</evidence>
<sequence length="551" mass="61352">MPVLLYVVEFEDDSIGIVPEPWFTESQRGQQQKIRWPRVRSDNDLKRKICRPEIPQEDWEICSFRRILGNAETYEEAKAKVKLAVDHSDVDLVYRDMQDPRSRKTRHVRRHSSSPSRSGSSTESENEDNFAGEDNNSSSGRPASAHGRRKVSDANNGPRIIQATAPRTRQSTVVDRPPPPHPVAVDQVTPLQSSVVLPCHTPPRQSNSSVGPLRMQSSSADGLLPMRSNSVNLPSPTQSNSSCRANLVADGAAAAGCSAVERAGPRVHRTPPSVLPYPSRRLQGVTRSPDRPEVATPRRGTSIPTTPVSARRSSVVRQLPLTPVLRRSPRHRPNPAPVNMDGPQMVRTASGGLNRPVEEPAAGRGPQVQHRGYTREELINMDETQRFLVTIGHLHRHAREVMRVHERLGQLEARLNAMVPGGNAEQALVDHEGEGLPFEDWGALREFDDSIKRSPGRRARVKSYLRRYGGNNGHDTTRRLMARLLSNTLAANLNWQGRGQKRGFGKLKVTDIIAELAYENEAAYNEHAAVRSAARWLKEAPRRLDLERANL</sequence>
<proteinExistence type="predicted"/>
<comment type="caution">
    <text evidence="1">The sequence shown here is derived from an EMBL/GenBank/DDBJ whole genome shotgun (WGS) entry which is preliminary data.</text>
</comment>
<evidence type="ECO:0000313" key="2">
    <source>
        <dbReference type="Proteomes" id="UP001239111"/>
    </source>
</evidence>
<keyword evidence="2" id="KW-1185">Reference proteome</keyword>
<reference evidence="1" key="1">
    <citation type="submission" date="2023-04" db="EMBL/GenBank/DDBJ databases">
        <title>A chromosome-level genome assembly of the parasitoid wasp Eretmocerus hayati.</title>
        <authorList>
            <person name="Zhong Y."/>
            <person name="Liu S."/>
            <person name="Liu Y."/>
        </authorList>
    </citation>
    <scope>NUCLEOTIDE SEQUENCE</scope>
    <source>
        <strain evidence="1">ZJU_SS_LIU_2023</strain>
    </source>
</reference>
<protein>
    <submittedName>
        <fullName evidence="1">Uncharacterized protein</fullName>
    </submittedName>
</protein>
<organism evidence="1 2">
    <name type="scientific">Eretmocerus hayati</name>
    <dbReference type="NCBI Taxonomy" id="131215"/>
    <lineage>
        <taxon>Eukaryota</taxon>
        <taxon>Metazoa</taxon>
        <taxon>Ecdysozoa</taxon>
        <taxon>Arthropoda</taxon>
        <taxon>Hexapoda</taxon>
        <taxon>Insecta</taxon>
        <taxon>Pterygota</taxon>
        <taxon>Neoptera</taxon>
        <taxon>Endopterygota</taxon>
        <taxon>Hymenoptera</taxon>
        <taxon>Apocrita</taxon>
        <taxon>Proctotrupomorpha</taxon>
        <taxon>Chalcidoidea</taxon>
        <taxon>Aphelinidae</taxon>
        <taxon>Aphelininae</taxon>
        <taxon>Eretmocerus</taxon>
    </lineage>
</organism>